<dbReference type="Pfam" id="PF00583">
    <property type="entry name" value="Acetyltransf_1"/>
    <property type="match status" value="1"/>
</dbReference>
<dbReference type="RefSeq" id="WP_147685893.1">
    <property type="nucleotide sequence ID" value="NZ_VDUX01000003.1"/>
</dbReference>
<evidence type="ECO:0000259" key="4">
    <source>
        <dbReference type="PROSITE" id="PS51186"/>
    </source>
</evidence>
<dbReference type="Proteomes" id="UP000321571">
    <property type="component" value="Unassembled WGS sequence"/>
</dbReference>
<dbReference type="OrthoDB" id="9805924at2"/>
<dbReference type="InterPro" id="IPR016181">
    <property type="entry name" value="Acyl_CoA_acyltransferase"/>
</dbReference>
<dbReference type="AlphaFoldDB" id="A0A5C8NI17"/>
<dbReference type="GO" id="GO:0008080">
    <property type="term" value="F:N-acetyltransferase activity"/>
    <property type="evidence" value="ECO:0007669"/>
    <property type="project" value="TreeGrafter"/>
</dbReference>
<proteinExistence type="inferred from homology"/>
<reference evidence="5 6" key="1">
    <citation type="submission" date="2019-06" db="EMBL/GenBank/DDBJ databases">
        <title>Aeromicrobium sp. nov., isolated from a maize field.</title>
        <authorList>
            <person name="Lin S.-Y."/>
            <person name="Tsai C.-F."/>
            <person name="Young C.-C."/>
        </authorList>
    </citation>
    <scope>NUCLEOTIDE SEQUENCE [LARGE SCALE GENOMIC DNA]</scope>
    <source>
        <strain evidence="5 6">CC-CFT486</strain>
    </source>
</reference>
<organism evidence="5 6">
    <name type="scientific">Aeromicrobium terrae</name>
    <dbReference type="NCBI Taxonomy" id="2498846"/>
    <lineage>
        <taxon>Bacteria</taxon>
        <taxon>Bacillati</taxon>
        <taxon>Actinomycetota</taxon>
        <taxon>Actinomycetes</taxon>
        <taxon>Propionibacteriales</taxon>
        <taxon>Nocardioidaceae</taxon>
        <taxon>Aeromicrobium</taxon>
    </lineage>
</organism>
<keyword evidence="3" id="KW-0012">Acyltransferase</keyword>
<feature type="domain" description="N-acetyltransferase" evidence="4">
    <location>
        <begin position="5"/>
        <end position="160"/>
    </location>
</feature>
<sequence>MVLPERIRVATPDDVDAIVRMVRDLAEHQRKLDQVRATPDQLAVALFGDDPAAAALIAEVDGVPAGFAVWYRTFSTWEGVPGIHLEDLYVAGEHRGSGLGRDLLVALARIALDRGWTRLEWDVLRWNTPSIAFYDSLGAEPLDDGLGYRLAGPALAELGA</sequence>
<gene>
    <name evidence="5" type="ORF">FHP06_08935</name>
</gene>
<dbReference type="CDD" id="cd04301">
    <property type="entry name" value="NAT_SF"/>
    <property type="match status" value="1"/>
</dbReference>
<evidence type="ECO:0000256" key="3">
    <source>
        <dbReference type="ARBA" id="ARBA00023315"/>
    </source>
</evidence>
<keyword evidence="6" id="KW-1185">Reference proteome</keyword>
<evidence type="ECO:0000313" key="5">
    <source>
        <dbReference type="EMBL" id="TXL61534.1"/>
    </source>
</evidence>
<evidence type="ECO:0000256" key="1">
    <source>
        <dbReference type="ARBA" id="ARBA00008694"/>
    </source>
</evidence>
<dbReference type="InterPro" id="IPR051016">
    <property type="entry name" value="Diverse_Substrate_AcTransf"/>
</dbReference>
<comment type="caution">
    <text evidence="5">The sequence shown here is derived from an EMBL/GenBank/DDBJ whole genome shotgun (WGS) entry which is preliminary data.</text>
</comment>
<name>A0A5C8NI17_9ACTN</name>
<evidence type="ECO:0000313" key="6">
    <source>
        <dbReference type="Proteomes" id="UP000321571"/>
    </source>
</evidence>
<dbReference type="SUPFAM" id="SSF55729">
    <property type="entry name" value="Acyl-CoA N-acyltransferases (Nat)"/>
    <property type="match status" value="1"/>
</dbReference>
<evidence type="ECO:0000256" key="2">
    <source>
        <dbReference type="ARBA" id="ARBA00022679"/>
    </source>
</evidence>
<keyword evidence="2 5" id="KW-0808">Transferase</keyword>
<dbReference type="PANTHER" id="PTHR10545:SF29">
    <property type="entry name" value="GH14572P-RELATED"/>
    <property type="match status" value="1"/>
</dbReference>
<protein>
    <submittedName>
        <fullName evidence="5">GNAT family N-acetyltransferase</fullName>
    </submittedName>
</protein>
<comment type="similarity">
    <text evidence="1">Belongs to the acetyltransferase family.</text>
</comment>
<dbReference type="FunFam" id="3.40.630.30:FF:000064">
    <property type="entry name" value="GNAT family acetyltransferase"/>
    <property type="match status" value="1"/>
</dbReference>
<dbReference type="Gene3D" id="3.40.630.30">
    <property type="match status" value="1"/>
</dbReference>
<dbReference type="PROSITE" id="PS51186">
    <property type="entry name" value="GNAT"/>
    <property type="match status" value="1"/>
</dbReference>
<accession>A0A5C8NI17</accession>
<dbReference type="PANTHER" id="PTHR10545">
    <property type="entry name" value="DIAMINE N-ACETYLTRANSFERASE"/>
    <property type="match status" value="1"/>
</dbReference>
<dbReference type="EMBL" id="VDUX01000003">
    <property type="protein sequence ID" value="TXL61534.1"/>
    <property type="molecule type" value="Genomic_DNA"/>
</dbReference>
<dbReference type="InterPro" id="IPR000182">
    <property type="entry name" value="GNAT_dom"/>
</dbReference>